<evidence type="ECO:0000256" key="9">
    <source>
        <dbReference type="PROSITE-ProRule" id="PRU00492"/>
    </source>
</evidence>
<dbReference type="CDD" id="cd01679">
    <property type="entry name" value="RNR_I"/>
    <property type="match status" value="1"/>
</dbReference>
<comment type="similarity">
    <text evidence="1 10">Belongs to the ribonucleoside diphosphate reductase large chain family.</text>
</comment>
<keyword evidence="3 9" id="KW-0547">Nucleotide-binding</keyword>
<evidence type="ECO:0000313" key="14">
    <source>
        <dbReference type="Proteomes" id="UP000630864"/>
    </source>
</evidence>
<evidence type="ECO:0000256" key="1">
    <source>
        <dbReference type="ARBA" id="ARBA00010406"/>
    </source>
</evidence>
<dbReference type="NCBIfam" id="NF005544">
    <property type="entry name" value="PRK07207.1"/>
    <property type="match status" value="1"/>
</dbReference>
<dbReference type="AlphaFoldDB" id="A0A9P3AAS6"/>
<protein>
    <recommendedName>
        <fullName evidence="10">Ribonucleoside-diphosphate reductase</fullName>
        <ecNumber evidence="10">1.17.4.1</ecNumber>
    </recommendedName>
</protein>
<dbReference type="RefSeq" id="WP_189658594.1">
    <property type="nucleotide sequence ID" value="NZ_BMZW01000003.1"/>
</dbReference>
<comment type="catalytic activity">
    <reaction evidence="8 10">
        <text>a 2'-deoxyribonucleoside 5'-diphosphate + [thioredoxin]-disulfide + H2O = a ribonucleoside 5'-diphosphate + [thioredoxin]-dithiol</text>
        <dbReference type="Rhea" id="RHEA:23252"/>
        <dbReference type="Rhea" id="RHEA-COMP:10698"/>
        <dbReference type="Rhea" id="RHEA-COMP:10700"/>
        <dbReference type="ChEBI" id="CHEBI:15377"/>
        <dbReference type="ChEBI" id="CHEBI:29950"/>
        <dbReference type="ChEBI" id="CHEBI:50058"/>
        <dbReference type="ChEBI" id="CHEBI:57930"/>
        <dbReference type="ChEBI" id="CHEBI:73316"/>
        <dbReference type="EC" id="1.17.4.1"/>
    </reaction>
</comment>
<dbReference type="NCBIfam" id="TIGR02506">
    <property type="entry name" value="NrdE_NrdA"/>
    <property type="match status" value="1"/>
</dbReference>
<evidence type="ECO:0000256" key="4">
    <source>
        <dbReference type="ARBA" id="ARBA00022840"/>
    </source>
</evidence>
<evidence type="ECO:0000256" key="11">
    <source>
        <dbReference type="SAM" id="MobiDB-lite"/>
    </source>
</evidence>
<dbReference type="PROSITE" id="PS00089">
    <property type="entry name" value="RIBORED_LARGE"/>
    <property type="match status" value="1"/>
</dbReference>
<dbReference type="InterPro" id="IPR013346">
    <property type="entry name" value="NrdE_NrdA_C"/>
</dbReference>
<dbReference type="Gene3D" id="3.20.70.20">
    <property type="match status" value="1"/>
</dbReference>
<dbReference type="InterPro" id="IPR013509">
    <property type="entry name" value="RNR_lsu_N"/>
</dbReference>
<sequence length="970" mass="107964">MQTDTTRENSPTGAPQASQTPQDLSATAPGQLRVIKRNGTVVPYTDDKITVAITKAFLAVEGGNAAASSRIHDTVARLTEQVSATFKRRMPSGGTIHIEEIQDQVELALMRAGEQKVARDYVIYRDSRAKERAVRAPEDQVQAHPSIRITLADGSFAPLDMGRLNTIVTEACEGLAEVDANLIQTETLKNLYDGVALKDVNTALVMTARTLVEREPNYSFVTARLLMDTLRAEGLGFLGVADSATHHEMADLYAKALPAYVATGIKFELLNPVLAEFDLEKLGRAINHERDQQFTYLGLQTLYDRYFIHKDGVRFELPQIFFMRVAMGLAIEEKAREDRAIEFYNLLSSFDYMSSTPTLFNAGTLRPQLSSCYLTTVPDDLSGIYHAIHDNAMLSKFAGGLGNDWTPVRALGSYIKGTNGKSQGVVPFLKVVNDTAVAVNQGGKRKGAVCAYLETWHMDIEEFIELRKNTGDDRRRTHDMNTANWIPDLFMKRVFDDGPWTLFSPSEVPDLHDLTGKAFQERYEYYEALTEYPGKIKLFKTIQAKDLWRKMLSMLFETGHPWLTFKDPCNLRSPQQHVGVVHSSNLCTEITLNTNKDEIAVCNLGSINLPNHIVNGKLDTDKLKRTVDVAVRMLDNVIDINYYSVPQAKNSNLRHRPVGLGIMGFQDALYLQHIPYGSDAAVQFADTSMEAVSYYAIQASCDLADERGAYETFQGSLWSKGILPLDSQQILIEQRGEKYIDVDLKETLDWAPVRARVQKGIRNSNIMAIAPTATIANITGVSQSIEPTYQNLYVKSNLSGEFTVINPYLVRDLKARDLWDSVMINDLKYYDGSVQQIERIPQELKELYATAFEVDTKWIVDAASRRQKWIDQAQSLNLYIAGASGKKLDVTYRMAWYRGLKTTYYLRALAATSTEKSTVNTGKLNAVSSGGHGPDDSAITAPRPTEAAPAGPAPVPKACAIDEPDCEACQ</sequence>
<reference evidence="13" key="1">
    <citation type="submission" date="2020-09" db="EMBL/GenBank/DDBJ databases">
        <title>Pseudomonas syringae pv. eriobotryae genome sequence causing loquat canker disease.</title>
        <authorList>
            <person name="Fukuda S."/>
            <person name="Tashiro H."/>
            <person name="Nagano Y."/>
        </authorList>
    </citation>
    <scope>NUCLEOTIDE SEQUENCE</scope>
    <source>
        <strain evidence="13">AM001</strain>
    </source>
</reference>
<dbReference type="EMBL" id="BMZW01000003">
    <property type="protein sequence ID" value="GFZ58396.1"/>
    <property type="molecule type" value="Genomic_DNA"/>
</dbReference>
<dbReference type="PANTHER" id="PTHR11573:SF6">
    <property type="entry name" value="RIBONUCLEOSIDE-DIPHOSPHATE REDUCTASE LARGE SUBUNIT"/>
    <property type="match status" value="1"/>
</dbReference>
<keyword evidence="4 9" id="KW-0067">ATP-binding</keyword>
<keyword evidence="2" id="KW-0021">Allosteric enzyme</keyword>
<evidence type="ECO:0000256" key="5">
    <source>
        <dbReference type="ARBA" id="ARBA00023002"/>
    </source>
</evidence>
<feature type="domain" description="ATP-cone" evidence="12">
    <location>
        <begin position="32"/>
        <end position="132"/>
    </location>
</feature>
<proteinExistence type="inferred from homology"/>
<feature type="compositionally biased region" description="Low complexity" evidence="11">
    <location>
        <begin position="938"/>
        <end position="950"/>
    </location>
</feature>
<dbReference type="PANTHER" id="PTHR11573">
    <property type="entry name" value="RIBONUCLEOSIDE-DIPHOSPHATE REDUCTASE LARGE CHAIN"/>
    <property type="match status" value="1"/>
</dbReference>
<dbReference type="InterPro" id="IPR008926">
    <property type="entry name" value="RNR_R1-su_N"/>
</dbReference>
<dbReference type="GO" id="GO:0009263">
    <property type="term" value="P:deoxyribonucleotide biosynthetic process"/>
    <property type="evidence" value="ECO:0007669"/>
    <property type="project" value="UniProtKB-KW"/>
</dbReference>
<dbReference type="GO" id="GO:0004748">
    <property type="term" value="F:ribonucleoside-diphosphate reductase activity, thioredoxin disulfide as acceptor"/>
    <property type="evidence" value="ECO:0007669"/>
    <property type="project" value="UniProtKB-EC"/>
</dbReference>
<dbReference type="Proteomes" id="UP000630864">
    <property type="component" value="Unassembled WGS sequence"/>
</dbReference>
<evidence type="ECO:0000259" key="12">
    <source>
        <dbReference type="PROSITE" id="PS51161"/>
    </source>
</evidence>
<dbReference type="InterPro" id="IPR000788">
    <property type="entry name" value="RNR_lg_C"/>
</dbReference>
<feature type="compositionally biased region" description="Polar residues" evidence="11">
    <location>
        <begin position="1"/>
        <end position="25"/>
    </location>
</feature>
<dbReference type="GO" id="GO:0005971">
    <property type="term" value="C:ribonucleoside-diphosphate reductase complex"/>
    <property type="evidence" value="ECO:0007669"/>
    <property type="project" value="TreeGrafter"/>
</dbReference>
<evidence type="ECO:0000256" key="2">
    <source>
        <dbReference type="ARBA" id="ARBA00022533"/>
    </source>
</evidence>
<dbReference type="PROSITE" id="PS51161">
    <property type="entry name" value="ATP_CONE"/>
    <property type="match status" value="2"/>
</dbReference>
<dbReference type="SUPFAM" id="SSF48168">
    <property type="entry name" value="R1 subunit of ribonucleotide reductase, N-terminal domain"/>
    <property type="match status" value="1"/>
</dbReference>
<dbReference type="GO" id="GO:0005524">
    <property type="term" value="F:ATP binding"/>
    <property type="evidence" value="ECO:0007669"/>
    <property type="project" value="UniProtKB-UniRule"/>
</dbReference>
<dbReference type="SUPFAM" id="SSF51998">
    <property type="entry name" value="PFL-like glycyl radical enzymes"/>
    <property type="match status" value="1"/>
</dbReference>
<gene>
    <name evidence="13" type="primary">nrdA</name>
    <name evidence="13" type="ORF">PSE10A_09070</name>
</gene>
<dbReference type="InterPro" id="IPR005144">
    <property type="entry name" value="ATP-cone_dom"/>
</dbReference>
<dbReference type="EC" id="1.17.4.1" evidence="10"/>
<accession>A0A9P3AAS6</accession>
<evidence type="ECO:0000313" key="13">
    <source>
        <dbReference type="EMBL" id="GFZ58396.1"/>
    </source>
</evidence>
<feature type="domain" description="ATP-cone" evidence="12">
    <location>
        <begin position="147"/>
        <end position="236"/>
    </location>
</feature>
<dbReference type="InterPro" id="IPR039718">
    <property type="entry name" value="Rrm1"/>
</dbReference>
<feature type="region of interest" description="Disordered" evidence="11">
    <location>
        <begin position="922"/>
        <end position="956"/>
    </location>
</feature>
<name>A0A9P3AAS6_PSEA0</name>
<keyword evidence="5 10" id="KW-0560">Oxidoreductase</keyword>
<evidence type="ECO:0000256" key="10">
    <source>
        <dbReference type="RuleBase" id="RU003410"/>
    </source>
</evidence>
<dbReference type="Pfam" id="PF02867">
    <property type="entry name" value="Ribonuc_red_lgC"/>
    <property type="match status" value="1"/>
</dbReference>
<evidence type="ECO:0000256" key="6">
    <source>
        <dbReference type="ARBA" id="ARBA00023116"/>
    </source>
</evidence>
<dbReference type="Pfam" id="PF00317">
    <property type="entry name" value="Ribonuc_red_lgN"/>
    <property type="match status" value="1"/>
</dbReference>
<dbReference type="FunFam" id="3.20.70.20:FF:000009">
    <property type="entry name" value="Ribonucleoside-diphosphate reductase"/>
    <property type="match status" value="1"/>
</dbReference>
<evidence type="ECO:0000256" key="3">
    <source>
        <dbReference type="ARBA" id="ARBA00022741"/>
    </source>
</evidence>
<evidence type="ECO:0000256" key="8">
    <source>
        <dbReference type="ARBA" id="ARBA00047754"/>
    </source>
</evidence>
<organism evidence="13 14">
    <name type="scientific">Pseudomonas amygdali pv. eriobotryae</name>
    <dbReference type="NCBI Taxonomy" id="129137"/>
    <lineage>
        <taxon>Bacteria</taxon>
        <taxon>Pseudomonadati</taxon>
        <taxon>Pseudomonadota</taxon>
        <taxon>Gammaproteobacteria</taxon>
        <taxon>Pseudomonadales</taxon>
        <taxon>Pseudomonadaceae</taxon>
        <taxon>Pseudomonas</taxon>
        <taxon>Pseudomonas amygdali</taxon>
    </lineage>
</organism>
<comment type="function">
    <text evidence="7 10">Provides the precursors necessary for DNA synthesis. Catalyzes the biosynthesis of deoxyribonucleotides from the corresponding ribonucleotides.</text>
</comment>
<keyword evidence="6 10" id="KW-0215">Deoxyribonucleotide synthesis</keyword>
<dbReference type="Pfam" id="PF03477">
    <property type="entry name" value="ATP-cone"/>
    <property type="match status" value="2"/>
</dbReference>
<feature type="region of interest" description="Disordered" evidence="11">
    <location>
        <begin position="1"/>
        <end position="27"/>
    </location>
</feature>
<comment type="caution">
    <text evidence="13">The sequence shown here is derived from an EMBL/GenBank/DDBJ whole genome shotgun (WGS) entry which is preliminary data.</text>
</comment>
<evidence type="ECO:0000256" key="7">
    <source>
        <dbReference type="ARBA" id="ARBA00024942"/>
    </source>
</evidence>
<dbReference type="PRINTS" id="PR01183">
    <property type="entry name" value="RIBORDTASEM1"/>
</dbReference>